<keyword evidence="6" id="KW-1185">Reference proteome</keyword>
<feature type="domain" description="S-adenosyl-l-methionine hydroxide adenosyltransferase C-terminal" evidence="4">
    <location>
        <begin position="159"/>
        <end position="237"/>
    </location>
</feature>
<accession>A0A917BNX8</accession>
<evidence type="ECO:0000256" key="2">
    <source>
        <dbReference type="ARBA" id="ARBA00024035"/>
    </source>
</evidence>
<dbReference type="Gene3D" id="3.40.50.10790">
    <property type="entry name" value="S-adenosyl-l-methionine hydroxide adenosyltransferase, N-terminal"/>
    <property type="match status" value="1"/>
</dbReference>
<evidence type="ECO:0000313" key="5">
    <source>
        <dbReference type="EMBL" id="GGF51335.1"/>
    </source>
</evidence>
<dbReference type="InterPro" id="IPR046469">
    <property type="entry name" value="SAM_HAT_N"/>
</dbReference>
<feature type="domain" description="S-adenosyl-l-methionine hydroxide adenosyltransferase N-terminal" evidence="3">
    <location>
        <begin position="2"/>
        <end position="142"/>
    </location>
</feature>
<dbReference type="InterPro" id="IPR046470">
    <property type="entry name" value="SAM_HAT_C"/>
</dbReference>
<evidence type="ECO:0000259" key="4">
    <source>
        <dbReference type="Pfam" id="PF20257"/>
    </source>
</evidence>
<evidence type="ECO:0000256" key="1">
    <source>
        <dbReference type="ARBA" id="ARBA00022691"/>
    </source>
</evidence>
<dbReference type="Pfam" id="PF20257">
    <property type="entry name" value="SAM_HAT_C"/>
    <property type="match status" value="1"/>
</dbReference>
<evidence type="ECO:0000313" key="6">
    <source>
        <dbReference type="Proteomes" id="UP000632498"/>
    </source>
</evidence>
<comment type="similarity">
    <text evidence="2">Belongs to the SAM hydrolase / SAM-dependent halogenase family.</text>
</comment>
<evidence type="ECO:0008006" key="7">
    <source>
        <dbReference type="Google" id="ProtNLM"/>
    </source>
</evidence>
<dbReference type="Pfam" id="PF01887">
    <property type="entry name" value="SAM_HAT_N"/>
    <property type="match status" value="1"/>
</dbReference>
<dbReference type="InterPro" id="IPR002747">
    <property type="entry name" value="SAM_OH_AdoTrfase"/>
</dbReference>
<dbReference type="SUPFAM" id="SSF101852">
    <property type="entry name" value="Bacterial fluorinating enzyme, C-terminal domain"/>
    <property type="match status" value="1"/>
</dbReference>
<dbReference type="PANTHER" id="PTHR35092:SF1">
    <property type="entry name" value="CHLORINASE MJ1651"/>
    <property type="match status" value="1"/>
</dbReference>
<dbReference type="Proteomes" id="UP000632498">
    <property type="component" value="Unassembled WGS sequence"/>
</dbReference>
<gene>
    <name evidence="5" type="ORF">GCM10011332_00660</name>
</gene>
<dbReference type="AlphaFoldDB" id="A0A917BNX8"/>
<dbReference type="PIRSF" id="PIRSF006779">
    <property type="entry name" value="UCP006779"/>
    <property type="match status" value="1"/>
</dbReference>
<reference evidence="5" key="1">
    <citation type="journal article" date="2014" name="Int. J. Syst. Evol. Microbiol.">
        <title>Complete genome sequence of Corynebacterium casei LMG S-19264T (=DSM 44701T), isolated from a smear-ripened cheese.</title>
        <authorList>
            <consortium name="US DOE Joint Genome Institute (JGI-PGF)"/>
            <person name="Walter F."/>
            <person name="Albersmeier A."/>
            <person name="Kalinowski J."/>
            <person name="Ruckert C."/>
        </authorList>
    </citation>
    <scope>NUCLEOTIDE SEQUENCE</scope>
    <source>
        <strain evidence="5">CGMCC 1.15254</strain>
    </source>
</reference>
<comment type="caution">
    <text evidence="5">The sequence shown here is derived from an EMBL/GenBank/DDBJ whole genome shotgun (WGS) entry which is preliminary data.</text>
</comment>
<dbReference type="InterPro" id="IPR023228">
    <property type="entry name" value="SAM_OH_AdoTrfase_N_sf"/>
</dbReference>
<dbReference type="RefSeq" id="WP_188659789.1">
    <property type="nucleotide sequence ID" value="NZ_BMHV01000001.1"/>
</dbReference>
<organism evidence="5 6">
    <name type="scientific">Terasakiella brassicae</name>
    <dbReference type="NCBI Taxonomy" id="1634917"/>
    <lineage>
        <taxon>Bacteria</taxon>
        <taxon>Pseudomonadati</taxon>
        <taxon>Pseudomonadota</taxon>
        <taxon>Alphaproteobacteria</taxon>
        <taxon>Rhodospirillales</taxon>
        <taxon>Terasakiellaceae</taxon>
        <taxon>Terasakiella</taxon>
    </lineage>
</organism>
<protein>
    <recommendedName>
        <fullName evidence="7">SAM-dependent chlorinase/fluorinase</fullName>
    </recommendedName>
</protein>
<dbReference type="EMBL" id="BMHV01000001">
    <property type="protein sequence ID" value="GGF51335.1"/>
    <property type="molecule type" value="Genomic_DNA"/>
</dbReference>
<dbReference type="InterPro" id="IPR023227">
    <property type="entry name" value="SAM_OH_AdoTrfase_C_sf"/>
</dbReference>
<reference evidence="5" key="2">
    <citation type="submission" date="2020-09" db="EMBL/GenBank/DDBJ databases">
        <authorList>
            <person name="Sun Q."/>
            <person name="Zhou Y."/>
        </authorList>
    </citation>
    <scope>NUCLEOTIDE SEQUENCE</scope>
    <source>
        <strain evidence="5">CGMCC 1.15254</strain>
    </source>
</reference>
<dbReference type="Gene3D" id="2.40.30.90">
    <property type="entry name" value="Bacterial fluorinating enzyme like"/>
    <property type="match status" value="1"/>
</dbReference>
<sequence length="240" mass="26305">MIVTFTDFGITGPYMGQMKARLLQYAPCEPIIDLMVDVPAFQIAYGAKLLAGLVENMPEEAVYLCVVDPGVGGQRKPICLQCDGGWFVGPDNGLFQYVIQSNENVQAFEILWRGETLSKSFHGRDLFAPVAGMLAQNIDFDKAAVPVDDLVTLSATVSGEVIYIDGYGNCWTDIRHNDITISEPLMIGTQTLKYADVFCDTEEGHAFWYFNSSGFVEIAVNQGNAAQILGLVLGSQIKRN</sequence>
<dbReference type="SUPFAM" id="SSF102522">
    <property type="entry name" value="Bacterial fluorinating enzyme, N-terminal domain"/>
    <property type="match status" value="1"/>
</dbReference>
<name>A0A917BNX8_9PROT</name>
<evidence type="ECO:0000259" key="3">
    <source>
        <dbReference type="Pfam" id="PF01887"/>
    </source>
</evidence>
<proteinExistence type="inferred from homology"/>
<keyword evidence="1" id="KW-0949">S-adenosyl-L-methionine</keyword>
<dbReference type="PANTHER" id="PTHR35092">
    <property type="entry name" value="CHLORINASE MJ1651"/>
    <property type="match status" value="1"/>
</dbReference>